<dbReference type="Gene3D" id="3.60.10.10">
    <property type="entry name" value="Endonuclease/exonuclease/phosphatase"/>
    <property type="match status" value="1"/>
</dbReference>
<evidence type="ECO:0000259" key="1">
    <source>
        <dbReference type="Pfam" id="PF03372"/>
    </source>
</evidence>
<feature type="domain" description="Endonuclease/exonuclease/phosphatase" evidence="1">
    <location>
        <begin position="9"/>
        <end position="249"/>
    </location>
</feature>
<dbReference type="InterPro" id="IPR051916">
    <property type="entry name" value="GPI-anchor_lipid_remodeler"/>
</dbReference>
<reference evidence="2 3" key="1">
    <citation type="submission" date="2016-06" db="EMBL/GenBank/DDBJ databases">
        <title>Three novel species with peptidoglycan cell walls form the new genus Lacunisphaera gen. nov. in the family Opitutaceae of the verrucomicrobial subdivision 4.</title>
        <authorList>
            <person name="Rast P."/>
            <person name="Gloeckner I."/>
            <person name="Jogler M."/>
            <person name="Boedeker C."/>
            <person name="Jeske O."/>
            <person name="Wiegand S."/>
            <person name="Reinhardt R."/>
            <person name="Schumann P."/>
            <person name="Rohde M."/>
            <person name="Spring S."/>
            <person name="Gloeckner F.O."/>
            <person name="Jogler C."/>
        </authorList>
    </citation>
    <scope>NUCLEOTIDE SEQUENCE [LARGE SCALE GENOMIC DNA]</scope>
    <source>
        <strain evidence="2 3">IG16b</strain>
    </source>
</reference>
<dbReference type="RefSeq" id="WP_069961885.1">
    <property type="nucleotide sequence ID" value="NZ_CP016094.1"/>
</dbReference>
<dbReference type="InterPro" id="IPR036691">
    <property type="entry name" value="Endo/exonu/phosph_ase_sf"/>
</dbReference>
<dbReference type="EMBL" id="CP016094">
    <property type="protein sequence ID" value="AOS44652.1"/>
    <property type="molecule type" value="Genomic_DNA"/>
</dbReference>
<dbReference type="SUPFAM" id="SSF56219">
    <property type="entry name" value="DNase I-like"/>
    <property type="match status" value="1"/>
</dbReference>
<dbReference type="GO" id="GO:0003824">
    <property type="term" value="F:catalytic activity"/>
    <property type="evidence" value="ECO:0007669"/>
    <property type="project" value="InterPro"/>
</dbReference>
<organism evidence="2 3">
    <name type="scientific">Lacunisphaera limnophila</name>
    <dbReference type="NCBI Taxonomy" id="1838286"/>
    <lineage>
        <taxon>Bacteria</taxon>
        <taxon>Pseudomonadati</taxon>
        <taxon>Verrucomicrobiota</taxon>
        <taxon>Opitutia</taxon>
        <taxon>Opitutales</taxon>
        <taxon>Opitutaceae</taxon>
        <taxon>Lacunisphaera</taxon>
    </lineage>
</organism>
<dbReference type="PANTHER" id="PTHR14859:SF1">
    <property type="entry name" value="PGAP2-INTERACTING PROTEIN"/>
    <property type="match status" value="1"/>
</dbReference>
<sequence>MNPGTFKILQFNMQYGQPWDDIYPDTAPIRLQNTIDEIRAHDADIVMLQEVEQTLPGGSQAQPPPHYTRLRAEFPGYDSYFSYPRPDSRELPFGIGLAIFSKTPLREHVCLNLPSPPVEFDFFGEKKTPTDRLLIGATTVIGGRPLRLFNTHLLAFFMLNSSSEVHLEQRKLVEDQLRSSAEMPTLLTGDFNVSKHQSLIQQFADAGYLTVQSTQITWRRRPFVLDHIFYNRWLQPTAWAVKPTPASDHHTLTAEFQFAG</sequence>
<dbReference type="GO" id="GO:0006506">
    <property type="term" value="P:GPI anchor biosynthetic process"/>
    <property type="evidence" value="ECO:0007669"/>
    <property type="project" value="TreeGrafter"/>
</dbReference>
<dbReference type="PANTHER" id="PTHR14859">
    <property type="entry name" value="CALCOFLUOR WHITE HYPERSENSITIVE PROTEIN PRECURSOR"/>
    <property type="match status" value="1"/>
</dbReference>
<dbReference type="OrthoDB" id="155529at2"/>
<dbReference type="STRING" id="1838286.Verru16b_01719"/>
<dbReference type="InterPro" id="IPR005135">
    <property type="entry name" value="Endo/exonuclease/phosphatase"/>
</dbReference>
<accession>A0A1D8AUU8</accession>
<keyword evidence="3" id="KW-1185">Reference proteome</keyword>
<proteinExistence type="predicted"/>
<dbReference type="Pfam" id="PF03372">
    <property type="entry name" value="Exo_endo_phos"/>
    <property type="match status" value="1"/>
</dbReference>
<dbReference type="GO" id="GO:0016020">
    <property type="term" value="C:membrane"/>
    <property type="evidence" value="ECO:0007669"/>
    <property type="project" value="GOC"/>
</dbReference>
<evidence type="ECO:0000313" key="3">
    <source>
        <dbReference type="Proteomes" id="UP000095228"/>
    </source>
</evidence>
<evidence type="ECO:0000313" key="2">
    <source>
        <dbReference type="EMBL" id="AOS44652.1"/>
    </source>
</evidence>
<name>A0A1D8AUU8_9BACT</name>
<gene>
    <name evidence="2" type="ORF">Verru16b_01719</name>
</gene>
<dbReference type="Proteomes" id="UP000095228">
    <property type="component" value="Chromosome"/>
</dbReference>
<protein>
    <recommendedName>
        <fullName evidence="1">Endonuclease/exonuclease/phosphatase domain-containing protein</fullName>
    </recommendedName>
</protein>
<dbReference type="KEGG" id="obg:Verru16b_01719"/>
<dbReference type="AlphaFoldDB" id="A0A1D8AUU8"/>